<gene>
    <name evidence="2" type="ORF">GCM10023147_10780</name>
</gene>
<dbReference type="RefSeq" id="WP_344991985.1">
    <property type="nucleotide sequence ID" value="NZ_BAABFR010000011.1"/>
</dbReference>
<organism evidence="2 3">
    <name type="scientific">Tsukamurella soli</name>
    <dbReference type="NCBI Taxonomy" id="644556"/>
    <lineage>
        <taxon>Bacteria</taxon>
        <taxon>Bacillati</taxon>
        <taxon>Actinomycetota</taxon>
        <taxon>Actinomycetes</taxon>
        <taxon>Mycobacteriales</taxon>
        <taxon>Tsukamurellaceae</taxon>
        <taxon>Tsukamurella</taxon>
    </lineage>
</organism>
<evidence type="ECO:0000313" key="3">
    <source>
        <dbReference type="Proteomes" id="UP001500635"/>
    </source>
</evidence>
<sequence>MGFFFRKSESFGPFRFTLSKSGLSSSVKIGNTRFTRRADGHTTKTTKLGKGTYLTRRN</sequence>
<dbReference type="Proteomes" id="UP001500635">
    <property type="component" value="Unassembled WGS sequence"/>
</dbReference>
<protein>
    <recommendedName>
        <fullName evidence="1">DUF4236 domain-containing protein</fullName>
    </recommendedName>
</protein>
<evidence type="ECO:0000259" key="1">
    <source>
        <dbReference type="Pfam" id="PF14020"/>
    </source>
</evidence>
<reference evidence="3" key="1">
    <citation type="journal article" date="2019" name="Int. J. Syst. Evol. Microbiol.">
        <title>The Global Catalogue of Microorganisms (GCM) 10K type strain sequencing project: providing services to taxonomists for standard genome sequencing and annotation.</title>
        <authorList>
            <consortium name="The Broad Institute Genomics Platform"/>
            <consortium name="The Broad Institute Genome Sequencing Center for Infectious Disease"/>
            <person name="Wu L."/>
            <person name="Ma J."/>
        </authorList>
    </citation>
    <scope>NUCLEOTIDE SEQUENCE [LARGE SCALE GENOMIC DNA]</scope>
    <source>
        <strain evidence="3">JCM 17688</strain>
    </source>
</reference>
<proteinExistence type="predicted"/>
<dbReference type="EMBL" id="BAABFR010000011">
    <property type="protein sequence ID" value="GAA4386947.1"/>
    <property type="molecule type" value="Genomic_DNA"/>
</dbReference>
<keyword evidence="3" id="KW-1185">Reference proteome</keyword>
<feature type="domain" description="DUF4236" evidence="1">
    <location>
        <begin position="4"/>
        <end position="51"/>
    </location>
</feature>
<comment type="caution">
    <text evidence="2">The sequence shown here is derived from an EMBL/GenBank/DDBJ whole genome shotgun (WGS) entry which is preliminary data.</text>
</comment>
<accession>A0ABP8J9B9</accession>
<dbReference type="Pfam" id="PF14020">
    <property type="entry name" value="DUF4236"/>
    <property type="match status" value="1"/>
</dbReference>
<dbReference type="InterPro" id="IPR025330">
    <property type="entry name" value="DUF4236"/>
</dbReference>
<evidence type="ECO:0000313" key="2">
    <source>
        <dbReference type="EMBL" id="GAA4386947.1"/>
    </source>
</evidence>
<name>A0ABP8J9B9_9ACTN</name>